<feature type="region of interest" description="Disordered" evidence="7">
    <location>
        <begin position="89"/>
        <end position="154"/>
    </location>
</feature>
<keyword evidence="4" id="KW-0689">Ribosomal protein</keyword>
<organism evidence="9 10">
    <name type="scientific">Pneumocystis murina (strain B123)</name>
    <name type="common">Mouse pneumocystis pneumonia agent</name>
    <name type="synonym">Pneumocystis carinii f. sp. muris</name>
    <dbReference type="NCBI Taxonomy" id="1069680"/>
    <lineage>
        <taxon>Eukaryota</taxon>
        <taxon>Fungi</taxon>
        <taxon>Dikarya</taxon>
        <taxon>Ascomycota</taxon>
        <taxon>Taphrinomycotina</taxon>
        <taxon>Pneumocystomycetes</taxon>
        <taxon>Pneumocystaceae</taxon>
        <taxon>Pneumocystis</taxon>
    </lineage>
</organism>
<dbReference type="AlphaFoldDB" id="M7PCB8"/>
<dbReference type="InterPro" id="IPR036388">
    <property type="entry name" value="WH-like_DNA-bd_sf"/>
</dbReference>
<evidence type="ECO:0000256" key="6">
    <source>
        <dbReference type="ARBA" id="ARBA00063610"/>
    </source>
</evidence>
<evidence type="ECO:0000313" key="10">
    <source>
        <dbReference type="Proteomes" id="UP000011958"/>
    </source>
</evidence>
<dbReference type="eggNOG" id="KOG3344">
    <property type="taxonomic scope" value="Eukaryota"/>
</dbReference>
<accession>M7PCB8</accession>
<proteinExistence type="inferred from homology"/>
<dbReference type="PANTHER" id="PTHR12146">
    <property type="entry name" value="40S RIBOSOMAL PROTEIN S10"/>
    <property type="match status" value="1"/>
</dbReference>
<dbReference type="Pfam" id="PF03501">
    <property type="entry name" value="S10_plectin"/>
    <property type="match status" value="1"/>
</dbReference>
<dbReference type="Proteomes" id="UP000011958">
    <property type="component" value="Unassembled WGS sequence"/>
</dbReference>
<keyword evidence="5" id="KW-0687">Ribonucleoprotein</keyword>
<dbReference type="PANTHER" id="PTHR12146:SF0">
    <property type="entry name" value="RIBOSOMAL PROTEIN S10"/>
    <property type="match status" value="1"/>
</dbReference>
<dbReference type="GO" id="GO:0003735">
    <property type="term" value="F:structural constituent of ribosome"/>
    <property type="evidence" value="ECO:0007669"/>
    <property type="project" value="TreeGrafter"/>
</dbReference>
<dbReference type="GeneID" id="19894256"/>
<dbReference type="InterPro" id="IPR005326">
    <property type="entry name" value="Plectin_eS10_N"/>
</dbReference>
<feature type="compositionally biased region" description="Basic and acidic residues" evidence="7">
    <location>
        <begin position="114"/>
        <end position="132"/>
    </location>
</feature>
<keyword evidence="10" id="KW-1185">Reference proteome</keyword>
<dbReference type="FunFam" id="1.10.10.10:FF:000025">
    <property type="entry name" value="40S ribosomal protein S10"/>
    <property type="match status" value="1"/>
</dbReference>
<dbReference type="InterPro" id="IPR037447">
    <property type="entry name" value="Ribosomal_eS10"/>
</dbReference>
<dbReference type="OrthoDB" id="5211809at2759"/>
<dbReference type="STRING" id="1069680.M7PCB8"/>
<dbReference type="RefSeq" id="XP_007872451.1">
    <property type="nucleotide sequence ID" value="XM_007874260.2"/>
</dbReference>
<comment type="similarity">
    <text evidence="2">Belongs to the eukaryotic ribosomal protein eS10 family.</text>
</comment>
<sequence length="154" mass="17931">MLIPKNSRKKIYEILFRDGTLVAKKDFNASSSIELPDIPNLHVIKACQSLTSKGFLKTRFSWQYYYYTLTNEGIDYLKEWLHLPNEIVPNTHKRQTRPQVSRVSRGGDNTYRSSKSDKYEYRRRDHGEKKEGITPGDFAPSFRGGIERMQPVSV</sequence>
<evidence type="ECO:0000259" key="8">
    <source>
        <dbReference type="Pfam" id="PF03501"/>
    </source>
</evidence>
<evidence type="ECO:0000256" key="1">
    <source>
        <dbReference type="ARBA" id="ARBA00004496"/>
    </source>
</evidence>
<protein>
    <recommendedName>
        <fullName evidence="8">Plectin/eS10 N-terminal domain-containing protein</fullName>
    </recommendedName>
</protein>
<dbReference type="VEuPathDB" id="FungiDB:PNEG_00558"/>
<comment type="subcellular location">
    <subcellularLocation>
        <location evidence="1">Cytoplasm</location>
    </subcellularLocation>
</comment>
<evidence type="ECO:0000313" key="9">
    <source>
        <dbReference type="EMBL" id="EMR11550.1"/>
    </source>
</evidence>
<dbReference type="Gene3D" id="1.10.10.10">
    <property type="entry name" value="Winged helix-like DNA-binding domain superfamily/Winged helix DNA-binding domain"/>
    <property type="match status" value="1"/>
</dbReference>
<dbReference type="HOGENOM" id="CLU_089349_0_1_1"/>
<evidence type="ECO:0000256" key="7">
    <source>
        <dbReference type="SAM" id="MobiDB-lite"/>
    </source>
</evidence>
<evidence type="ECO:0000256" key="3">
    <source>
        <dbReference type="ARBA" id="ARBA00022490"/>
    </source>
</evidence>
<evidence type="ECO:0000256" key="2">
    <source>
        <dbReference type="ARBA" id="ARBA00007278"/>
    </source>
</evidence>
<reference evidence="10" key="1">
    <citation type="journal article" date="2016" name="Nat. Commun.">
        <title>Genome analysis of three Pneumocystis species reveals adaptation mechanisms to life exclusively in mammalian hosts.</title>
        <authorList>
            <person name="Ma L."/>
            <person name="Chen Z."/>
            <person name="Huang D.W."/>
            <person name="Kutty G."/>
            <person name="Ishihara M."/>
            <person name="Wang H."/>
            <person name="Abouelleil A."/>
            <person name="Bishop L."/>
            <person name="Davey E."/>
            <person name="Deng R."/>
            <person name="Deng X."/>
            <person name="Fan L."/>
            <person name="Fantoni G."/>
            <person name="Fitzgerald M."/>
            <person name="Gogineni E."/>
            <person name="Goldberg J.M."/>
            <person name="Handley G."/>
            <person name="Hu X."/>
            <person name="Huber C."/>
            <person name="Jiao X."/>
            <person name="Jones K."/>
            <person name="Levin J.Z."/>
            <person name="Liu Y."/>
            <person name="Macdonald P."/>
            <person name="Melnikov A."/>
            <person name="Raley C."/>
            <person name="Sassi M."/>
            <person name="Sherman B.T."/>
            <person name="Song X."/>
            <person name="Sykes S."/>
            <person name="Tran B."/>
            <person name="Walsh L."/>
            <person name="Xia Y."/>
            <person name="Yang J."/>
            <person name="Young S."/>
            <person name="Zeng Q."/>
            <person name="Zheng X."/>
            <person name="Stephens R."/>
            <person name="Nusbaum C."/>
            <person name="Birren B.W."/>
            <person name="Azadi P."/>
            <person name="Lempicki R.A."/>
            <person name="Cuomo C.A."/>
            <person name="Kovacs J.A."/>
        </authorList>
    </citation>
    <scope>NUCLEOTIDE SEQUENCE [LARGE SCALE GENOMIC DNA]</scope>
    <source>
        <strain evidence="10">B123</strain>
    </source>
</reference>
<dbReference type="GO" id="GO:0022627">
    <property type="term" value="C:cytosolic small ribosomal subunit"/>
    <property type="evidence" value="ECO:0007669"/>
    <property type="project" value="TreeGrafter"/>
</dbReference>
<keyword evidence="3" id="KW-0963">Cytoplasm</keyword>
<evidence type="ECO:0000256" key="4">
    <source>
        <dbReference type="ARBA" id="ARBA00022980"/>
    </source>
</evidence>
<comment type="subunit">
    <text evidence="6">Component of the small ribosomal subunit (SSU). Mature yeast ribosomes consist of a small (40S) and a large (60S) subunit. The 40S small subunit contains 1 molecule of ribosomal RNA (18S rRNA) and at least 33 different proteins. The large 60S subunit contains 3 rRNA molecules (25S, 5.8S and 5S rRNA) and at least 46 different proteins. eS10 interacts with GCN1 (via middle region); this interaction is direct and promotes GCN2 kinase activity.</text>
</comment>
<dbReference type="GO" id="GO:0003723">
    <property type="term" value="F:RNA binding"/>
    <property type="evidence" value="ECO:0007669"/>
    <property type="project" value="TreeGrafter"/>
</dbReference>
<evidence type="ECO:0000256" key="5">
    <source>
        <dbReference type="ARBA" id="ARBA00023274"/>
    </source>
</evidence>
<dbReference type="EMBL" id="AFWA02000001">
    <property type="protein sequence ID" value="EMR11550.1"/>
    <property type="molecule type" value="Genomic_DNA"/>
</dbReference>
<name>M7PCB8_PNEMU</name>
<comment type="caution">
    <text evidence="9">The sequence shown here is derived from an EMBL/GenBank/DDBJ whole genome shotgun (WGS) entry which is preliminary data.</text>
</comment>
<gene>
    <name evidence="9" type="ORF">PNEG_00558</name>
</gene>
<dbReference type="OMA" id="YRRRDQE"/>
<feature type="domain" description="Plectin/eS10 N-terminal" evidence="8">
    <location>
        <begin position="3"/>
        <end position="95"/>
    </location>
</feature>